<evidence type="ECO:0000256" key="8">
    <source>
        <dbReference type="SAM" id="Phobius"/>
    </source>
</evidence>
<dbReference type="SUPFAM" id="SSF161098">
    <property type="entry name" value="MetI-like"/>
    <property type="match status" value="1"/>
</dbReference>
<dbReference type="CDD" id="cd06261">
    <property type="entry name" value="TM_PBP2"/>
    <property type="match status" value="1"/>
</dbReference>
<evidence type="ECO:0000256" key="3">
    <source>
        <dbReference type="ARBA" id="ARBA00022448"/>
    </source>
</evidence>
<dbReference type="PANTHER" id="PTHR42929">
    <property type="entry name" value="INNER MEMBRANE ABC TRANSPORTER PERMEASE PROTEIN YDCU-RELATED-RELATED"/>
    <property type="match status" value="1"/>
</dbReference>
<dbReference type="Proteomes" id="UP000321490">
    <property type="component" value="Unassembled WGS sequence"/>
</dbReference>
<keyword evidence="4" id="KW-1003">Cell membrane</keyword>
<evidence type="ECO:0000256" key="5">
    <source>
        <dbReference type="ARBA" id="ARBA00022692"/>
    </source>
</evidence>
<evidence type="ECO:0000256" key="6">
    <source>
        <dbReference type="ARBA" id="ARBA00022989"/>
    </source>
</evidence>
<accession>A0A562IRI4</accession>
<feature type="transmembrane region" description="Helical" evidence="8">
    <location>
        <begin position="280"/>
        <end position="301"/>
    </location>
</feature>
<comment type="subcellular location">
    <subcellularLocation>
        <location evidence="1">Cell membrane</location>
        <topology evidence="1">Multi-pass membrane protein</topology>
    </subcellularLocation>
</comment>
<dbReference type="InterPro" id="IPR000515">
    <property type="entry name" value="MetI-like"/>
</dbReference>
<feature type="transmembrane region" description="Helical" evidence="8">
    <location>
        <begin position="49"/>
        <end position="68"/>
    </location>
</feature>
<evidence type="ECO:0000256" key="4">
    <source>
        <dbReference type="ARBA" id="ARBA00022475"/>
    </source>
</evidence>
<dbReference type="InterPro" id="IPR035906">
    <property type="entry name" value="MetI-like_sf"/>
</dbReference>
<evidence type="ECO:0000256" key="2">
    <source>
        <dbReference type="ARBA" id="ARBA00007069"/>
    </source>
</evidence>
<feature type="domain" description="ABC transmembrane type-1" evidence="9">
    <location>
        <begin position="98"/>
        <end position="299"/>
    </location>
</feature>
<comment type="similarity">
    <text evidence="2">Belongs to the binding-protein-dependent transport system permease family. CysTW subfamily.</text>
</comment>
<dbReference type="PROSITE" id="PS50928">
    <property type="entry name" value="ABC_TM1"/>
    <property type="match status" value="1"/>
</dbReference>
<evidence type="ECO:0000313" key="10">
    <source>
        <dbReference type="EMBL" id="TWH73649.1"/>
    </source>
</evidence>
<feature type="transmembrane region" description="Helical" evidence="8">
    <location>
        <begin position="174"/>
        <end position="200"/>
    </location>
</feature>
<dbReference type="RefSeq" id="WP_153361643.1">
    <property type="nucleotide sequence ID" value="NZ_JABGDC010000147.1"/>
</dbReference>
<dbReference type="EMBL" id="VLKF01000001">
    <property type="protein sequence ID" value="TWH73649.1"/>
    <property type="molecule type" value="Genomic_DNA"/>
</dbReference>
<evidence type="ECO:0000256" key="1">
    <source>
        <dbReference type="ARBA" id="ARBA00004651"/>
    </source>
</evidence>
<dbReference type="GO" id="GO:0005886">
    <property type="term" value="C:plasma membrane"/>
    <property type="evidence" value="ECO:0007669"/>
    <property type="project" value="UniProtKB-SubCell"/>
</dbReference>
<protein>
    <submittedName>
        <fullName evidence="10">Putative spermidine/putrescine transport system permease protein</fullName>
    </submittedName>
</protein>
<comment type="caution">
    <text evidence="10">The sequence shown here is derived from an EMBL/GenBank/DDBJ whole genome shotgun (WGS) entry which is preliminary data.</text>
</comment>
<reference evidence="10 11" key="1">
    <citation type="submission" date="2019-07" db="EMBL/GenBank/DDBJ databases">
        <title>R&amp;d 2014.</title>
        <authorList>
            <person name="Klenk H.-P."/>
        </authorList>
    </citation>
    <scope>NUCLEOTIDE SEQUENCE [LARGE SCALE GENOMIC DNA]</scope>
    <source>
        <strain evidence="10 11">DSM 45764</strain>
    </source>
</reference>
<feature type="transmembrane region" description="Helical" evidence="8">
    <location>
        <begin position="212"/>
        <end position="229"/>
    </location>
</feature>
<keyword evidence="7 8" id="KW-0472">Membrane</keyword>
<keyword evidence="6 8" id="KW-1133">Transmembrane helix</keyword>
<dbReference type="AlphaFoldDB" id="A0A562IRI4"/>
<name>A0A562IRI4_9ACTN</name>
<evidence type="ECO:0000259" key="9">
    <source>
        <dbReference type="PROSITE" id="PS50928"/>
    </source>
</evidence>
<dbReference type="PANTHER" id="PTHR42929:SF5">
    <property type="entry name" value="ABC TRANSPORTER PERMEASE PROTEIN"/>
    <property type="match status" value="1"/>
</dbReference>
<keyword evidence="5 8" id="KW-0812">Transmembrane</keyword>
<organism evidence="10 11">
    <name type="scientific">Modestobacter roseus</name>
    <dbReference type="NCBI Taxonomy" id="1181884"/>
    <lineage>
        <taxon>Bacteria</taxon>
        <taxon>Bacillati</taxon>
        <taxon>Actinomycetota</taxon>
        <taxon>Actinomycetes</taxon>
        <taxon>Geodermatophilales</taxon>
        <taxon>Geodermatophilaceae</taxon>
        <taxon>Modestobacter</taxon>
    </lineage>
</organism>
<keyword evidence="3" id="KW-0813">Transport</keyword>
<keyword evidence="11" id="KW-1185">Reference proteome</keyword>
<evidence type="ECO:0000256" key="7">
    <source>
        <dbReference type="ARBA" id="ARBA00023136"/>
    </source>
</evidence>
<evidence type="ECO:0000313" key="11">
    <source>
        <dbReference type="Proteomes" id="UP000321490"/>
    </source>
</evidence>
<dbReference type="OrthoDB" id="6496035at2"/>
<feature type="transmembrane region" description="Helical" evidence="8">
    <location>
        <begin position="235"/>
        <end position="259"/>
    </location>
</feature>
<feature type="transmembrane region" description="Helical" evidence="8">
    <location>
        <begin position="97"/>
        <end position="120"/>
    </location>
</feature>
<proteinExistence type="inferred from homology"/>
<gene>
    <name evidence="10" type="ORF">JD78_02173</name>
</gene>
<sequence>MTDVPRTELPRTVVPRTVVPRTVVPRTVVPRTDEPRTDEPRRRAPRPHWLLLVPALALLGVVLLLPLAQSFLRSVGAPDLTDEHYRSLFTDGVTMRVLLRTAQTALLVTVIAFALGYPYAYVMTRVGPRARAILLVVVLVPFWTSVMARNYAWILILQRGGPVHEFFALFGMDVVLYGSVTGVAIAMSQVLLPFMVLPLFSALSGIDRRLLLAARGLGSSPLIAFWKIYWPLSRAGVTAGLILVFTLSLGFYVTPALLGTPQESLIAQLLAQRTTQLLDFAGAGALGMLVLVVTLVLVAWANRIGGTVSAIGVVATSSSKEQR</sequence>
<dbReference type="GO" id="GO:0055085">
    <property type="term" value="P:transmembrane transport"/>
    <property type="evidence" value="ECO:0007669"/>
    <property type="project" value="InterPro"/>
</dbReference>
<dbReference type="Gene3D" id="1.10.3720.10">
    <property type="entry name" value="MetI-like"/>
    <property type="match status" value="1"/>
</dbReference>
<feature type="transmembrane region" description="Helical" evidence="8">
    <location>
        <begin position="132"/>
        <end position="154"/>
    </location>
</feature>